<organism evidence="2 3">
    <name type="scientific">Providencia stuartii (strain MRSN 2154)</name>
    <dbReference type="NCBI Taxonomy" id="1157951"/>
    <lineage>
        <taxon>Bacteria</taxon>
        <taxon>Pseudomonadati</taxon>
        <taxon>Pseudomonadota</taxon>
        <taxon>Gammaproteobacteria</taxon>
        <taxon>Enterobacterales</taxon>
        <taxon>Morganellaceae</taxon>
        <taxon>Providencia</taxon>
    </lineage>
</organism>
<reference evidence="3" key="2">
    <citation type="submission" date="2012-04" db="EMBL/GenBank/DDBJ databases">
        <title>Complete genome sequence of Providencia stuartii clinical isolate MRSN 2154.</title>
        <authorList>
            <person name="Clifford R.J."/>
            <person name="Hang J."/>
            <person name="Riley M.C."/>
            <person name="Onmus-Leone F."/>
            <person name="Kuschner R.A."/>
            <person name="Lesho E.P."/>
            <person name="Waterman P.E."/>
        </authorList>
    </citation>
    <scope>NUCLEOTIDE SEQUENCE [LARGE SCALE GENOMIC DNA]</scope>
    <source>
        <strain evidence="3">MRSN 2154</strain>
    </source>
</reference>
<sequence>MDDYKKNQGVRLATIILEAYLYGEVDKYELASRFKVSERTIYRDLNSLNLILEHKGNSKYGFSTVVEYYKMISFFGIDKYLPDFSQSFLKSIPETIQNRSVLIKFNGIEHKIKSYLKTHYERIRYAIDNKRECHILYKSKNRTIYPYKLICHNTIWYLNAIEEGKLKSFSLNRIEWLDVSKKTFLPDNNIVNMLMESKDPWTSHNYFHARVLVSKSIADYFKRRDVLPNQCIVDESSDSLTISCSAMSEKQILPLIQYWIPNIKVLEPEWLKIKFEQNLRYYISQL</sequence>
<dbReference type="Proteomes" id="UP000005012">
    <property type="component" value="Chromosome"/>
</dbReference>
<evidence type="ECO:0000259" key="1">
    <source>
        <dbReference type="Pfam" id="PF13280"/>
    </source>
</evidence>
<gene>
    <name evidence="2" type="ordered locus">S70_14480</name>
</gene>
<dbReference type="InterPro" id="IPR026881">
    <property type="entry name" value="WYL_dom"/>
</dbReference>
<dbReference type="AlphaFoldDB" id="A0A140NPW7"/>
<evidence type="ECO:0000313" key="3">
    <source>
        <dbReference type="Proteomes" id="UP000005012"/>
    </source>
</evidence>
<dbReference type="EMBL" id="CP003488">
    <property type="protein sequence ID" value="AFH94727.1"/>
    <property type="molecule type" value="Genomic_DNA"/>
</dbReference>
<dbReference type="HOGENOM" id="CLU_041141_10_0_6"/>
<dbReference type="KEGG" id="psi:S70_14480"/>
<dbReference type="RefSeq" id="WP_014657626.1">
    <property type="nucleotide sequence ID" value="NC_017731.1"/>
</dbReference>
<dbReference type="PROSITE" id="PS52050">
    <property type="entry name" value="WYL"/>
    <property type="match status" value="1"/>
</dbReference>
<accession>A0A140NPW7</accession>
<evidence type="ECO:0000313" key="2">
    <source>
        <dbReference type="EMBL" id="AFH94727.1"/>
    </source>
</evidence>
<dbReference type="GeneID" id="93520555"/>
<proteinExistence type="predicted"/>
<dbReference type="OrthoDB" id="6521217at2"/>
<dbReference type="Pfam" id="PF13280">
    <property type="entry name" value="WYL"/>
    <property type="match status" value="1"/>
</dbReference>
<dbReference type="PANTHER" id="PTHR34580">
    <property type="match status" value="1"/>
</dbReference>
<dbReference type="PANTHER" id="PTHR34580:SF1">
    <property type="entry name" value="PROTEIN PAFC"/>
    <property type="match status" value="1"/>
</dbReference>
<dbReference type="PATRIC" id="fig|1157951.4.peg.2914"/>
<name>A0A140NPW7_PROSM</name>
<reference evidence="2 3" key="1">
    <citation type="journal article" date="2012" name="J. Bacteriol.">
        <title>Complete Genome Sequence of Providencia stuartii Clinical Isolate MRSN 2154.</title>
        <authorList>
            <person name="Clifford R.J."/>
            <person name="Hang J."/>
            <person name="Riley M.C."/>
            <person name="Onmus-Leone F."/>
            <person name="Kuschner R.A."/>
            <person name="Lesho E.P."/>
            <person name="Waterman P.E."/>
        </authorList>
    </citation>
    <scope>NUCLEOTIDE SEQUENCE [LARGE SCALE GENOMIC DNA]</scope>
    <source>
        <strain evidence="2 3">MRSN 2154</strain>
    </source>
</reference>
<dbReference type="InterPro" id="IPR051534">
    <property type="entry name" value="CBASS_pafABC_assoc_protein"/>
</dbReference>
<protein>
    <submittedName>
        <fullName evidence="2">Regulatory protein, DeoR</fullName>
    </submittedName>
</protein>
<feature type="domain" description="WYL" evidence="1">
    <location>
        <begin position="119"/>
        <end position="176"/>
    </location>
</feature>